<evidence type="ECO:0000313" key="2">
    <source>
        <dbReference type="EMBL" id="ACZ09637.1"/>
    </source>
</evidence>
<sequence length="146" mass="17442">MKRFFIHVILTIFIGGVIYVLFRSDTLLMFRWFEFFKLDKLISSLREYTFYYRKYIPESVLFSLPDCLWVYSFTMFLSFYLKNIFLIMIPCIGSVLTEIGQLWFVPGTFDILDILYMLAATGIALFFIYRHRISDKKQGKLLNQSV</sequence>
<keyword evidence="1" id="KW-1133">Transmembrane helix</keyword>
<protein>
    <recommendedName>
        <fullName evidence="4">VanZ-like domain-containing protein</fullName>
    </recommendedName>
</protein>
<dbReference type="HOGENOM" id="CLU_141546_0_0_0"/>
<feature type="transmembrane region" description="Helical" evidence="1">
    <location>
        <begin position="84"/>
        <end position="105"/>
    </location>
</feature>
<dbReference type="RefSeq" id="WP_012862231.1">
    <property type="nucleotide sequence ID" value="NC_013517.1"/>
</dbReference>
<keyword evidence="3" id="KW-1185">Reference proteome</keyword>
<dbReference type="Proteomes" id="UP000000845">
    <property type="component" value="Chromosome"/>
</dbReference>
<reference evidence="3" key="1">
    <citation type="submission" date="2009-09" db="EMBL/GenBank/DDBJ databases">
        <title>The complete chromosome of Sebaldella termitidis ATCC 33386.</title>
        <authorList>
            <consortium name="US DOE Joint Genome Institute (JGI-PGF)"/>
            <person name="Lucas S."/>
            <person name="Copeland A."/>
            <person name="Lapidus A."/>
            <person name="Glavina del Rio T."/>
            <person name="Dalin E."/>
            <person name="Tice H."/>
            <person name="Bruce D."/>
            <person name="Goodwin L."/>
            <person name="Pitluck S."/>
            <person name="Kyrpides N."/>
            <person name="Mavromatis K."/>
            <person name="Ivanova N."/>
            <person name="Mikhailova N."/>
            <person name="Sims D."/>
            <person name="Meincke L."/>
            <person name="Brettin T."/>
            <person name="Detter J.C."/>
            <person name="Han C."/>
            <person name="Larimer F."/>
            <person name="Land M."/>
            <person name="Hauser L."/>
            <person name="Markowitz V."/>
            <person name="Cheng J.F."/>
            <person name="Hugenholtz P."/>
            <person name="Woyke T."/>
            <person name="Wu D."/>
            <person name="Eisen J.A."/>
        </authorList>
    </citation>
    <scope>NUCLEOTIDE SEQUENCE [LARGE SCALE GENOMIC DNA]</scope>
    <source>
        <strain evidence="3">ATCC 33386 / NCTC 11300</strain>
    </source>
</reference>
<feature type="transmembrane region" description="Helical" evidence="1">
    <location>
        <begin position="111"/>
        <end position="129"/>
    </location>
</feature>
<dbReference type="eggNOG" id="ENOG5031GXC">
    <property type="taxonomic scope" value="Bacteria"/>
</dbReference>
<keyword evidence="1" id="KW-0812">Transmembrane</keyword>
<dbReference type="AlphaFoldDB" id="D1AMR3"/>
<proteinExistence type="predicted"/>
<name>D1AMR3_SEBTE</name>
<feature type="transmembrane region" description="Helical" evidence="1">
    <location>
        <begin position="60"/>
        <end position="77"/>
    </location>
</feature>
<evidence type="ECO:0000256" key="1">
    <source>
        <dbReference type="SAM" id="Phobius"/>
    </source>
</evidence>
<organism evidence="2 3">
    <name type="scientific">Sebaldella termitidis (strain ATCC 33386 / NCTC 11300)</name>
    <dbReference type="NCBI Taxonomy" id="526218"/>
    <lineage>
        <taxon>Bacteria</taxon>
        <taxon>Fusobacteriati</taxon>
        <taxon>Fusobacteriota</taxon>
        <taxon>Fusobacteriia</taxon>
        <taxon>Fusobacteriales</taxon>
        <taxon>Leptotrichiaceae</taxon>
        <taxon>Sebaldella</taxon>
    </lineage>
</organism>
<gene>
    <name evidence="2" type="ordered locus">Sterm_2793</name>
</gene>
<evidence type="ECO:0008006" key="4">
    <source>
        <dbReference type="Google" id="ProtNLM"/>
    </source>
</evidence>
<accession>D1AMR3</accession>
<keyword evidence="1" id="KW-0472">Membrane</keyword>
<dbReference type="EMBL" id="CP001739">
    <property type="protein sequence ID" value="ACZ09637.1"/>
    <property type="molecule type" value="Genomic_DNA"/>
</dbReference>
<feature type="transmembrane region" description="Helical" evidence="1">
    <location>
        <begin position="5"/>
        <end position="22"/>
    </location>
</feature>
<dbReference type="KEGG" id="str:Sterm_2793"/>
<evidence type="ECO:0000313" key="3">
    <source>
        <dbReference type="Proteomes" id="UP000000845"/>
    </source>
</evidence>
<reference evidence="2 3" key="2">
    <citation type="journal article" date="2010" name="Stand. Genomic Sci.">
        <title>Complete genome sequence of Sebaldella termitidis type strain (NCTC 11300).</title>
        <authorList>
            <person name="Harmon-Smith M."/>
            <person name="Celia L."/>
            <person name="Chertkov O."/>
            <person name="Lapidus A."/>
            <person name="Copeland A."/>
            <person name="Glavina Del Rio T."/>
            <person name="Nolan M."/>
            <person name="Lucas S."/>
            <person name="Tice H."/>
            <person name="Cheng J.F."/>
            <person name="Han C."/>
            <person name="Detter J.C."/>
            <person name="Bruce D."/>
            <person name="Goodwin L."/>
            <person name="Pitluck S."/>
            <person name="Pati A."/>
            <person name="Liolios K."/>
            <person name="Ivanova N."/>
            <person name="Mavromatis K."/>
            <person name="Mikhailova N."/>
            <person name="Chen A."/>
            <person name="Palaniappan K."/>
            <person name="Land M."/>
            <person name="Hauser L."/>
            <person name="Chang Y.J."/>
            <person name="Jeffries C.D."/>
            <person name="Brettin T."/>
            <person name="Goker M."/>
            <person name="Beck B."/>
            <person name="Bristow J."/>
            <person name="Eisen J.A."/>
            <person name="Markowitz V."/>
            <person name="Hugenholtz P."/>
            <person name="Kyrpides N.C."/>
            <person name="Klenk H.P."/>
            <person name="Chen F."/>
        </authorList>
    </citation>
    <scope>NUCLEOTIDE SEQUENCE [LARGE SCALE GENOMIC DNA]</scope>
    <source>
        <strain evidence="3">ATCC 33386 / NCTC 11300</strain>
    </source>
</reference>
<dbReference type="STRING" id="526218.Sterm_2793"/>